<evidence type="ECO:0000256" key="1">
    <source>
        <dbReference type="ARBA" id="ARBA00009922"/>
    </source>
</evidence>
<dbReference type="InterPro" id="IPR014017">
    <property type="entry name" value="DNA_helicase_UvrD-like_C"/>
</dbReference>
<feature type="binding site" evidence="10">
    <location>
        <begin position="53"/>
        <end position="60"/>
    </location>
    <ligand>
        <name>ATP</name>
        <dbReference type="ChEBI" id="CHEBI:30616"/>
    </ligand>
</feature>
<dbReference type="PROSITE" id="PS51198">
    <property type="entry name" value="UVRD_HELICASE_ATP_BIND"/>
    <property type="match status" value="1"/>
</dbReference>
<protein>
    <recommendedName>
        <fullName evidence="8">DNA 3'-5' helicase</fullName>
        <ecNumber evidence="8">5.6.2.4</ecNumber>
    </recommendedName>
</protein>
<dbReference type="GO" id="GO:0043138">
    <property type="term" value="F:3'-5' DNA helicase activity"/>
    <property type="evidence" value="ECO:0007669"/>
    <property type="project" value="UniProtKB-EC"/>
</dbReference>
<dbReference type="InterPro" id="IPR013986">
    <property type="entry name" value="DExx_box_DNA_helicase_dom_sf"/>
</dbReference>
<proteinExistence type="inferred from homology"/>
<dbReference type="CDD" id="cd17932">
    <property type="entry name" value="DEXQc_UvrD"/>
    <property type="match status" value="1"/>
</dbReference>
<organism evidence="14 15">
    <name type="scientific">Halodesulfovibrio marinisediminis DSM 17456</name>
    <dbReference type="NCBI Taxonomy" id="1121457"/>
    <lineage>
        <taxon>Bacteria</taxon>
        <taxon>Pseudomonadati</taxon>
        <taxon>Thermodesulfobacteriota</taxon>
        <taxon>Desulfovibrionia</taxon>
        <taxon>Desulfovibrionales</taxon>
        <taxon>Desulfovibrionaceae</taxon>
        <taxon>Halodesulfovibrio</taxon>
    </lineage>
</organism>
<evidence type="ECO:0000256" key="8">
    <source>
        <dbReference type="ARBA" id="ARBA00034808"/>
    </source>
</evidence>
<dbReference type="InterPro" id="IPR000212">
    <property type="entry name" value="DNA_helicase_UvrD/REP"/>
</dbReference>
<gene>
    <name evidence="14" type="ORF">SAMN02745161_3144</name>
</gene>
<sequence>MQKGFPQPSETKKHFALHAGGNPNITMIDYKNELNPAQYEAATTLEGPMLVIAGAGSGKTRTLVYRLANMIEQGVSPHEILLLTFTRKASQEMLQRATELLGHSVGNITGGTFHAFAYSVLRQNPPEEYEGSLSIMDSADANGALKYCKDTLAIGKGDKSFPKIQTVMGMLSKSRNKEMDLHDILRREAFHLAAYRDDIATIGTEYEQYKAQHGLLDYDDLLFKLEHLLTTNKEVREYYQQRFKYIMVDEYQDTNLVQARIVRLLAGGHGNVMAVGDDAQSIYAFRGANVQNILDFPKLFPGCKMVKLEENYRSIQPILDLTNSILAEAPQAFQKNLFSNKKDGRKPEVLIPLSDLTQAKMVVDKIGKLRKKYKNKEIAVLFRAGYQSYHVEMQLNKLGLKFRKFGGLKYSDAAHVKDVMSYVRLLINPLDLPAFHRLTANIKGVGPKTSIRIYEATQAEDPTKLQKALVRYPDLREDLDLIDSLRRQRLEPVELLEEVLVHYKPRLKTIYPDDYPRREHGLEQLVQIASGYSDIDLFLSDLSLEDPTQKQEDEEQDLITLSTIHSAKGLEWDAVILIDLVEDRFPSRHAVQKAEEFEEERRLMYVACTRARKYLGLFVPSSLYARGTGGNEPAIPSPFVRDIPGSLYEEWRENYSGTVTQTARPTSTPPHRAPQKSSSSTPKPSASSAPSSAISGGKLGYCTHKIFGRGKIVQHLPPDKYRVNFPGFGLKVIMEAYLVMED</sequence>
<feature type="domain" description="UvrD-like helicase ATP-binding" evidence="12">
    <location>
        <begin position="32"/>
        <end position="315"/>
    </location>
</feature>
<comment type="similarity">
    <text evidence="1">Belongs to the helicase family. UvrD subfamily.</text>
</comment>
<dbReference type="InterPro" id="IPR014016">
    <property type="entry name" value="UvrD-like_ATP-bd"/>
</dbReference>
<keyword evidence="4 10" id="KW-0347">Helicase</keyword>
<evidence type="ECO:0000313" key="15">
    <source>
        <dbReference type="Proteomes" id="UP000184694"/>
    </source>
</evidence>
<evidence type="ECO:0000256" key="6">
    <source>
        <dbReference type="ARBA" id="ARBA00023235"/>
    </source>
</evidence>
<comment type="catalytic activity">
    <reaction evidence="7">
        <text>Couples ATP hydrolysis with the unwinding of duplex DNA by translocating in the 3'-5' direction.</text>
        <dbReference type="EC" id="5.6.2.4"/>
    </reaction>
</comment>
<evidence type="ECO:0000313" key="14">
    <source>
        <dbReference type="EMBL" id="SIO39137.1"/>
    </source>
</evidence>
<feature type="compositionally biased region" description="Low complexity" evidence="11">
    <location>
        <begin position="675"/>
        <end position="693"/>
    </location>
</feature>
<evidence type="ECO:0000259" key="12">
    <source>
        <dbReference type="PROSITE" id="PS51198"/>
    </source>
</evidence>
<evidence type="ECO:0000259" key="13">
    <source>
        <dbReference type="PROSITE" id="PS51217"/>
    </source>
</evidence>
<dbReference type="Gene3D" id="1.10.10.160">
    <property type="match status" value="1"/>
</dbReference>
<feature type="region of interest" description="Disordered" evidence="11">
    <location>
        <begin position="657"/>
        <end position="693"/>
    </location>
</feature>
<evidence type="ECO:0000256" key="7">
    <source>
        <dbReference type="ARBA" id="ARBA00034617"/>
    </source>
</evidence>
<comment type="catalytic activity">
    <reaction evidence="9">
        <text>ATP + H2O = ADP + phosphate + H(+)</text>
        <dbReference type="Rhea" id="RHEA:13065"/>
        <dbReference type="ChEBI" id="CHEBI:15377"/>
        <dbReference type="ChEBI" id="CHEBI:15378"/>
        <dbReference type="ChEBI" id="CHEBI:30616"/>
        <dbReference type="ChEBI" id="CHEBI:43474"/>
        <dbReference type="ChEBI" id="CHEBI:456216"/>
        <dbReference type="EC" id="5.6.2.4"/>
    </reaction>
</comment>
<dbReference type="GO" id="GO:0005524">
    <property type="term" value="F:ATP binding"/>
    <property type="evidence" value="ECO:0007669"/>
    <property type="project" value="UniProtKB-UniRule"/>
</dbReference>
<dbReference type="PANTHER" id="PTHR11070">
    <property type="entry name" value="UVRD / RECB / PCRA DNA HELICASE FAMILY MEMBER"/>
    <property type="match status" value="1"/>
</dbReference>
<keyword evidence="2 10" id="KW-0547">Nucleotide-binding</keyword>
<dbReference type="STRING" id="1121457.SAMN02745161_3144"/>
<feature type="domain" description="UvrD-like helicase C-terminal" evidence="13">
    <location>
        <begin position="316"/>
        <end position="569"/>
    </location>
</feature>
<dbReference type="Pfam" id="PF00580">
    <property type="entry name" value="UvrD-helicase"/>
    <property type="match status" value="1"/>
</dbReference>
<dbReference type="SUPFAM" id="SSF52540">
    <property type="entry name" value="P-loop containing nucleoside triphosphate hydrolases"/>
    <property type="match status" value="1"/>
</dbReference>
<keyword evidence="3 10" id="KW-0378">Hydrolase</keyword>
<dbReference type="PANTHER" id="PTHR11070:SF3">
    <property type="entry name" value="DNA 3'-5' HELICASE"/>
    <property type="match status" value="1"/>
</dbReference>
<name>A0A1N6J4C7_9BACT</name>
<accession>A0A1N6J4C7</accession>
<dbReference type="GO" id="GO:0005829">
    <property type="term" value="C:cytosol"/>
    <property type="evidence" value="ECO:0007669"/>
    <property type="project" value="TreeGrafter"/>
</dbReference>
<dbReference type="InterPro" id="IPR027417">
    <property type="entry name" value="P-loop_NTPase"/>
</dbReference>
<keyword evidence="6" id="KW-0413">Isomerase</keyword>
<keyword evidence="15" id="KW-1185">Reference proteome</keyword>
<keyword evidence="5 10" id="KW-0067">ATP-binding</keyword>
<dbReference type="GO" id="GO:0000725">
    <property type="term" value="P:recombinational repair"/>
    <property type="evidence" value="ECO:0007669"/>
    <property type="project" value="TreeGrafter"/>
</dbReference>
<evidence type="ECO:0000256" key="11">
    <source>
        <dbReference type="SAM" id="MobiDB-lite"/>
    </source>
</evidence>
<dbReference type="PROSITE" id="PS51217">
    <property type="entry name" value="UVRD_HELICASE_CTER"/>
    <property type="match status" value="1"/>
</dbReference>
<dbReference type="Proteomes" id="UP000184694">
    <property type="component" value="Unassembled WGS sequence"/>
</dbReference>
<dbReference type="AlphaFoldDB" id="A0A1N6J4C7"/>
<dbReference type="GO" id="GO:0003677">
    <property type="term" value="F:DNA binding"/>
    <property type="evidence" value="ECO:0007669"/>
    <property type="project" value="InterPro"/>
</dbReference>
<evidence type="ECO:0000256" key="4">
    <source>
        <dbReference type="ARBA" id="ARBA00022806"/>
    </source>
</evidence>
<dbReference type="Gene3D" id="1.10.486.10">
    <property type="entry name" value="PCRA, domain 4"/>
    <property type="match status" value="1"/>
</dbReference>
<dbReference type="EC" id="5.6.2.4" evidence="8"/>
<dbReference type="Gene3D" id="3.40.50.300">
    <property type="entry name" value="P-loop containing nucleotide triphosphate hydrolases"/>
    <property type="match status" value="2"/>
</dbReference>
<dbReference type="Pfam" id="PF13361">
    <property type="entry name" value="UvrD_C"/>
    <property type="match status" value="1"/>
</dbReference>
<evidence type="ECO:0000256" key="5">
    <source>
        <dbReference type="ARBA" id="ARBA00022840"/>
    </source>
</evidence>
<dbReference type="GO" id="GO:0016887">
    <property type="term" value="F:ATP hydrolysis activity"/>
    <property type="evidence" value="ECO:0007669"/>
    <property type="project" value="RHEA"/>
</dbReference>
<evidence type="ECO:0000256" key="9">
    <source>
        <dbReference type="ARBA" id="ARBA00048988"/>
    </source>
</evidence>
<reference evidence="15" key="1">
    <citation type="submission" date="2016-11" db="EMBL/GenBank/DDBJ databases">
        <authorList>
            <person name="Varghese N."/>
            <person name="Submissions S."/>
        </authorList>
    </citation>
    <scope>NUCLEOTIDE SEQUENCE [LARGE SCALE GENOMIC DNA]</scope>
    <source>
        <strain evidence="15">DSM 17456</strain>
    </source>
</reference>
<dbReference type="EMBL" id="FSRG01000008">
    <property type="protein sequence ID" value="SIO39137.1"/>
    <property type="molecule type" value="Genomic_DNA"/>
</dbReference>
<evidence type="ECO:0000256" key="10">
    <source>
        <dbReference type="PROSITE-ProRule" id="PRU00560"/>
    </source>
</evidence>
<evidence type="ECO:0000256" key="3">
    <source>
        <dbReference type="ARBA" id="ARBA00022801"/>
    </source>
</evidence>
<feature type="compositionally biased region" description="Polar residues" evidence="11">
    <location>
        <begin position="657"/>
        <end position="666"/>
    </location>
</feature>
<evidence type="ECO:0000256" key="2">
    <source>
        <dbReference type="ARBA" id="ARBA00022741"/>
    </source>
</evidence>